<dbReference type="EMBL" id="JALJOQ010000001">
    <property type="protein sequence ID" value="KAK9815097.1"/>
    <property type="molecule type" value="Genomic_DNA"/>
</dbReference>
<name>A0AAW1Q405_9CHLO</name>
<sequence>MALAAGALIKRSLSRLIGCRAELFAAASTARFHSAPETLWQNTVPPLDSAGSLINRFASLVVGAGPAGLAVATSLLDSACDPILWVDPHFQSGRLHSYLDVPSNTKTKLFIQFAEWPQHTASSAPEAVRHFQDQDPDKGCQLQLAQEMVTSMTHGLHRDHADKVCLQRGRVTSMVLEDGLWNINEGRAFAKRAYLATGSHPRDDSPYPDLQKLDLDDALIPSKLSGLVSSEDTVCVIGSSHSAVLVLMNLLEMRDGPKVVNLHRSPMKYAKYLTDGTIILDNTGLKGVAADWSREKIETQHFEQTGRLQRVNISETPQEAVQQAVSACNKIVSAVGFNRNPLPKIVVEGKQLSSNDIRHDPHSGVIIPDRLFGYGIAFPEKVVDPEYGHTENNIGLLKFMKYVRKTCLARARTEGSAAGFSVMHRTA</sequence>
<evidence type="ECO:0000313" key="1">
    <source>
        <dbReference type="EMBL" id="KAK9815097.1"/>
    </source>
</evidence>
<dbReference type="Gene3D" id="3.50.50.60">
    <property type="entry name" value="FAD/NAD(P)-binding domain"/>
    <property type="match status" value="2"/>
</dbReference>
<proteinExistence type="predicted"/>
<dbReference type="InterPro" id="IPR036188">
    <property type="entry name" value="FAD/NAD-bd_sf"/>
</dbReference>
<protein>
    <recommendedName>
        <fullName evidence="3">FAD/NAD(P)-binding domain-containing protein</fullName>
    </recommendedName>
</protein>
<dbReference type="Proteomes" id="UP001465755">
    <property type="component" value="Unassembled WGS sequence"/>
</dbReference>
<dbReference type="InterPro" id="IPR053275">
    <property type="entry name" value="Agnestin_monoxygenase"/>
</dbReference>
<dbReference type="PANTHER" id="PTHR38688:SF1">
    <property type="entry name" value="FAD_NAD(P)-BINDING DOMAIN-CONTAINING PROTEIN"/>
    <property type="match status" value="1"/>
</dbReference>
<keyword evidence="2" id="KW-1185">Reference proteome</keyword>
<evidence type="ECO:0008006" key="3">
    <source>
        <dbReference type="Google" id="ProtNLM"/>
    </source>
</evidence>
<dbReference type="AlphaFoldDB" id="A0AAW1Q405"/>
<accession>A0AAW1Q405</accession>
<dbReference type="SUPFAM" id="SSF51905">
    <property type="entry name" value="FAD/NAD(P)-binding domain"/>
    <property type="match status" value="1"/>
</dbReference>
<organism evidence="1 2">
    <name type="scientific">Symbiochloris irregularis</name>
    <dbReference type="NCBI Taxonomy" id="706552"/>
    <lineage>
        <taxon>Eukaryota</taxon>
        <taxon>Viridiplantae</taxon>
        <taxon>Chlorophyta</taxon>
        <taxon>core chlorophytes</taxon>
        <taxon>Trebouxiophyceae</taxon>
        <taxon>Trebouxiales</taxon>
        <taxon>Trebouxiaceae</taxon>
        <taxon>Symbiochloris</taxon>
    </lineage>
</organism>
<gene>
    <name evidence="1" type="ORF">WJX73_007434</name>
</gene>
<comment type="caution">
    <text evidence="1">The sequence shown here is derived from an EMBL/GenBank/DDBJ whole genome shotgun (WGS) entry which is preliminary data.</text>
</comment>
<dbReference type="PANTHER" id="PTHR38688">
    <property type="entry name" value="PYR_REDOX_2 DOMAIN-CONTAINING PROTEIN"/>
    <property type="match status" value="1"/>
</dbReference>
<reference evidence="1 2" key="1">
    <citation type="journal article" date="2024" name="Nat. Commun.">
        <title>Phylogenomics reveals the evolutionary origins of lichenization in chlorophyte algae.</title>
        <authorList>
            <person name="Puginier C."/>
            <person name="Libourel C."/>
            <person name="Otte J."/>
            <person name="Skaloud P."/>
            <person name="Haon M."/>
            <person name="Grisel S."/>
            <person name="Petersen M."/>
            <person name="Berrin J.G."/>
            <person name="Delaux P.M."/>
            <person name="Dal Grande F."/>
            <person name="Keller J."/>
        </authorList>
    </citation>
    <scope>NUCLEOTIDE SEQUENCE [LARGE SCALE GENOMIC DNA]</scope>
    <source>
        <strain evidence="1 2">SAG 2036</strain>
    </source>
</reference>
<evidence type="ECO:0000313" key="2">
    <source>
        <dbReference type="Proteomes" id="UP001465755"/>
    </source>
</evidence>